<dbReference type="Pfam" id="PF05101">
    <property type="entry name" value="VirB3"/>
    <property type="match status" value="1"/>
</dbReference>
<evidence type="ECO:0000256" key="5">
    <source>
        <dbReference type="SAM" id="Phobius"/>
    </source>
</evidence>
<proteinExistence type="predicted"/>
<dbReference type="EMBL" id="AFWE01000170">
    <property type="protein sequence ID" value="EGU33958.1"/>
    <property type="molecule type" value="Genomic_DNA"/>
</dbReference>
<dbReference type="eggNOG" id="COG3702">
    <property type="taxonomic scope" value="Bacteria"/>
</dbReference>
<evidence type="ECO:0000256" key="4">
    <source>
        <dbReference type="ARBA" id="ARBA00023136"/>
    </source>
</evidence>
<keyword evidence="2 5" id="KW-0812">Transmembrane</keyword>
<dbReference type="GO" id="GO:0016020">
    <property type="term" value="C:membrane"/>
    <property type="evidence" value="ECO:0007669"/>
    <property type="project" value="UniProtKB-SubCell"/>
</dbReference>
<evidence type="ECO:0000313" key="7">
    <source>
        <dbReference type="Proteomes" id="UP000004349"/>
    </source>
</evidence>
<comment type="subcellular location">
    <subcellularLocation>
        <location evidence="1">Membrane</location>
    </subcellularLocation>
</comment>
<sequence>MEQPIFKACTRTAMVASVPTKPLMVSNGLIILAVMWLNFMFQIGLLWLVLVIPNYFFLRYLTKKDDAIFNLLWLKFQCRRSSARNADLHQGAVYSPIEFKKRGQQ</sequence>
<reference evidence="6 7" key="1">
    <citation type="journal article" date="2012" name="Int. J. Syst. Evol. Microbiol.">
        <title>Vibrio caribbeanicus sp. nov., isolated from the marine sponge Scleritoderma cyanea.</title>
        <authorList>
            <person name="Hoffmann M."/>
            <person name="Monday S.R."/>
            <person name="Allard M.W."/>
            <person name="Strain E.A."/>
            <person name="Whittaker P."/>
            <person name="Naum M."/>
            <person name="McCarthy P.J."/>
            <person name="Lopez J.V."/>
            <person name="Fischer M."/>
            <person name="Brown E.W."/>
        </authorList>
    </citation>
    <scope>NUCLEOTIDE SEQUENCE [LARGE SCALE GENOMIC DNA]</scope>
    <source>
        <strain evidence="6 7">LMG 19158</strain>
    </source>
</reference>
<dbReference type="AlphaFoldDB" id="F9RQM7"/>
<keyword evidence="3 5" id="KW-1133">Transmembrane helix</keyword>
<keyword evidence="4 5" id="KW-0472">Membrane</keyword>
<evidence type="ECO:0000256" key="1">
    <source>
        <dbReference type="ARBA" id="ARBA00004370"/>
    </source>
</evidence>
<organism evidence="6 7">
    <name type="scientific">Vibrio scophthalmi LMG 19158</name>
    <dbReference type="NCBI Taxonomy" id="870967"/>
    <lineage>
        <taxon>Bacteria</taxon>
        <taxon>Pseudomonadati</taxon>
        <taxon>Pseudomonadota</taxon>
        <taxon>Gammaproteobacteria</taxon>
        <taxon>Vibrionales</taxon>
        <taxon>Vibrionaceae</taxon>
        <taxon>Vibrio</taxon>
    </lineage>
</organism>
<evidence type="ECO:0000313" key="6">
    <source>
        <dbReference type="EMBL" id="EGU33958.1"/>
    </source>
</evidence>
<dbReference type="InterPro" id="IPR007792">
    <property type="entry name" value="T4SS_VirB3/TrbD/AvhB"/>
</dbReference>
<evidence type="ECO:0000256" key="3">
    <source>
        <dbReference type="ARBA" id="ARBA00022989"/>
    </source>
</evidence>
<dbReference type="RefSeq" id="WP_005596751.1">
    <property type="nucleotide sequence ID" value="NZ_AFWE01000170.1"/>
</dbReference>
<feature type="transmembrane region" description="Helical" evidence="5">
    <location>
        <begin position="29"/>
        <end position="57"/>
    </location>
</feature>
<comment type="caution">
    <text evidence="6">The sequence shown here is derived from an EMBL/GenBank/DDBJ whole genome shotgun (WGS) entry which is preliminary data.</text>
</comment>
<dbReference type="Proteomes" id="UP000004349">
    <property type="component" value="Unassembled WGS sequence"/>
</dbReference>
<name>F9RQM7_9VIBR</name>
<evidence type="ECO:0000256" key="2">
    <source>
        <dbReference type="ARBA" id="ARBA00022692"/>
    </source>
</evidence>
<gene>
    <name evidence="6" type="ORF">VIS19158_10894</name>
</gene>
<accession>F9RQM7</accession>
<protein>
    <submittedName>
        <fullName evidence="6">Type IV secretion (PTiA6 VirB3)</fullName>
    </submittedName>
</protein>